<accession>A0A1G6UU63</accession>
<dbReference type="PROSITE" id="PS50110">
    <property type="entry name" value="RESPONSE_REGULATORY"/>
    <property type="match status" value="1"/>
</dbReference>
<dbReference type="SMART" id="SM00850">
    <property type="entry name" value="LytTR"/>
    <property type="match status" value="1"/>
</dbReference>
<sequence>MKPKFLKKLYRVGLIDDEEHPLKVLSNLIGMTERYKVSFTATEPMIGLEKILRGEADILITDIRMDQIGGLEISRKLMETGIPVIFCSGYREYAIDAFRVKAMDFIEKPPIYSLVCEALDKAAEKFDDYSITKGYCLNEVIFLKTKLGPQKKALKPLQILYIEQKAKVSQIVMEDGEIIEHPSSFKELLGQLPFPYIMRVHHSYAINLRKIKIVNPKECQLVSGEIVPISRSYKMNLDTFIESNLLNLGRTLTSDQSDQNS</sequence>
<gene>
    <name evidence="4" type="ORF">SAMN04488104_103038</name>
</gene>
<dbReference type="InterPro" id="IPR007492">
    <property type="entry name" value="LytTR_DNA-bd_dom"/>
</dbReference>
<feature type="modified residue" description="4-aspartylphosphate" evidence="1">
    <location>
        <position position="62"/>
    </location>
</feature>
<dbReference type="PANTHER" id="PTHR42872">
    <property type="entry name" value="PROTEIN-GLUTAMATE METHYLESTERASE/PROTEIN-GLUTAMINE GLUTAMINASE"/>
    <property type="match status" value="1"/>
</dbReference>
<dbReference type="PROSITE" id="PS50930">
    <property type="entry name" value="HTH_LYTTR"/>
    <property type="match status" value="1"/>
</dbReference>
<feature type="domain" description="HTH LytTR-type" evidence="3">
    <location>
        <begin position="159"/>
        <end position="233"/>
    </location>
</feature>
<organism evidence="4 5">
    <name type="scientific">Algoriphagus faecimaris</name>
    <dbReference type="NCBI Taxonomy" id="686796"/>
    <lineage>
        <taxon>Bacteria</taxon>
        <taxon>Pseudomonadati</taxon>
        <taxon>Bacteroidota</taxon>
        <taxon>Cytophagia</taxon>
        <taxon>Cytophagales</taxon>
        <taxon>Cyclobacteriaceae</taxon>
        <taxon>Algoriphagus</taxon>
    </lineage>
</organism>
<dbReference type="Pfam" id="PF00072">
    <property type="entry name" value="Response_reg"/>
    <property type="match status" value="1"/>
</dbReference>
<dbReference type="PANTHER" id="PTHR42872:SF3">
    <property type="entry name" value="PROTEIN-GLUTAMATE METHYLESTERASE_PROTEIN-GLUTAMINE GLUTAMINASE 1"/>
    <property type="match status" value="1"/>
</dbReference>
<dbReference type="Gene3D" id="2.40.50.1020">
    <property type="entry name" value="LytTr DNA-binding domain"/>
    <property type="match status" value="1"/>
</dbReference>
<evidence type="ECO:0000256" key="1">
    <source>
        <dbReference type="PROSITE-ProRule" id="PRU00169"/>
    </source>
</evidence>
<dbReference type="Gene3D" id="3.40.50.2300">
    <property type="match status" value="1"/>
</dbReference>
<dbReference type="EMBL" id="FNAC01000030">
    <property type="protein sequence ID" value="SDD44852.1"/>
    <property type="molecule type" value="Genomic_DNA"/>
</dbReference>
<evidence type="ECO:0000313" key="5">
    <source>
        <dbReference type="Proteomes" id="UP000199060"/>
    </source>
</evidence>
<name>A0A1G6UU63_9BACT</name>
<dbReference type="Proteomes" id="UP000199060">
    <property type="component" value="Unassembled WGS sequence"/>
</dbReference>
<dbReference type="AlphaFoldDB" id="A0A1G6UU63"/>
<reference evidence="5" key="1">
    <citation type="submission" date="2016-10" db="EMBL/GenBank/DDBJ databases">
        <authorList>
            <person name="Varghese N."/>
            <person name="Submissions S."/>
        </authorList>
    </citation>
    <scope>NUCLEOTIDE SEQUENCE [LARGE SCALE GENOMIC DNA]</scope>
    <source>
        <strain evidence="5">DSM 23095</strain>
    </source>
</reference>
<evidence type="ECO:0000259" key="3">
    <source>
        <dbReference type="PROSITE" id="PS50930"/>
    </source>
</evidence>
<keyword evidence="1" id="KW-0597">Phosphoprotein</keyword>
<dbReference type="GO" id="GO:0000160">
    <property type="term" value="P:phosphorelay signal transduction system"/>
    <property type="evidence" value="ECO:0007669"/>
    <property type="project" value="InterPro"/>
</dbReference>
<dbReference type="GO" id="GO:0003677">
    <property type="term" value="F:DNA binding"/>
    <property type="evidence" value="ECO:0007669"/>
    <property type="project" value="InterPro"/>
</dbReference>
<dbReference type="STRING" id="686796.SAMN04488104_103038"/>
<feature type="domain" description="Response regulatory" evidence="2">
    <location>
        <begin position="11"/>
        <end position="123"/>
    </location>
</feature>
<proteinExistence type="predicted"/>
<dbReference type="InterPro" id="IPR011006">
    <property type="entry name" value="CheY-like_superfamily"/>
</dbReference>
<keyword evidence="5" id="KW-1185">Reference proteome</keyword>
<evidence type="ECO:0000313" key="4">
    <source>
        <dbReference type="EMBL" id="SDD44852.1"/>
    </source>
</evidence>
<dbReference type="SUPFAM" id="SSF52172">
    <property type="entry name" value="CheY-like"/>
    <property type="match status" value="1"/>
</dbReference>
<dbReference type="RefSeq" id="WP_087940223.1">
    <property type="nucleotide sequence ID" value="NZ_FNAC01000030.1"/>
</dbReference>
<dbReference type="OrthoDB" id="822409at2"/>
<dbReference type="SMART" id="SM00448">
    <property type="entry name" value="REC"/>
    <property type="match status" value="1"/>
</dbReference>
<dbReference type="Pfam" id="PF04397">
    <property type="entry name" value="LytTR"/>
    <property type="match status" value="1"/>
</dbReference>
<protein>
    <submittedName>
        <fullName evidence="4">Two component transcriptional regulator, LytTR family</fullName>
    </submittedName>
</protein>
<dbReference type="InterPro" id="IPR001789">
    <property type="entry name" value="Sig_transdc_resp-reg_receiver"/>
</dbReference>
<evidence type="ECO:0000259" key="2">
    <source>
        <dbReference type="PROSITE" id="PS50110"/>
    </source>
</evidence>